<evidence type="ECO:0000313" key="1">
    <source>
        <dbReference type="EMBL" id="EGC68528.1"/>
    </source>
</evidence>
<dbReference type="EMBL" id="AEWT01000027">
    <property type="protein sequence ID" value="EGC68528.1"/>
    <property type="molecule type" value="Genomic_DNA"/>
</dbReference>
<gene>
    <name evidence="1" type="ORF">HMPREF9087_2808</name>
</gene>
<accession>F0EN16</accession>
<dbReference type="AlphaFoldDB" id="F0EN16"/>
<dbReference type="Proteomes" id="UP000004835">
    <property type="component" value="Unassembled WGS sequence"/>
</dbReference>
<protein>
    <submittedName>
        <fullName evidence="1">Uncharacterized protein</fullName>
    </submittedName>
</protein>
<comment type="caution">
    <text evidence="1">The sequence shown here is derived from an EMBL/GenBank/DDBJ whole genome shotgun (WGS) entry which is preliminary data.</text>
</comment>
<reference evidence="1 2" key="1">
    <citation type="submission" date="2011-01" db="EMBL/GenBank/DDBJ databases">
        <authorList>
            <person name="Muzny D."/>
            <person name="Qin X."/>
            <person name="Deng J."/>
            <person name="Jiang H."/>
            <person name="Liu Y."/>
            <person name="Qu J."/>
            <person name="Song X.-Z."/>
            <person name="Zhang L."/>
            <person name="Thornton R."/>
            <person name="Coyle M."/>
            <person name="Francisco L."/>
            <person name="Jackson L."/>
            <person name="Javaid M."/>
            <person name="Korchina V."/>
            <person name="Kovar C."/>
            <person name="Mata R."/>
            <person name="Mathew T."/>
            <person name="Ngo R."/>
            <person name="Nguyen L."/>
            <person name="Nguyen N."/>
            <person name="Okwuonu G."/>
            <person name="Ongeri F."/>
            <person name="Pham C."/>
            <person name="Simmons D."/>
            <person name="Wilczek-Boney K."/>
            <person name="Hale W."/>
            <person name="Jakkamsetti A."/>
            <person name="Pham P."/>
            <person name="Ruth R."/>
            <person name="San Lucas F."/>
            <person name="Warren J."/>
            <person name="Zhang J."/>
            <person name="Zhao Z."/>
            <person name="Zhou C."/>
            <person name="Zhu D."/>
            <person name="Lee S."/>
            <person name="Bess C."/>
            <person name="Blankenburg K."/>
            <person name="Forbes L."/>
            <person name="Fu Q."/>
            <person name="Gubbala S."/>
            <person name="Hirani K."/>
            <person name="Jayaseelan J.C."/>
            <person name="Lara F."/>
            <person name="Munidasa M."/>
            <person name="Palculict T."/>
            <person name="Patil S."/>
            <person name="Pu L.-L."/>
            <person name="Saada N."/>
            <person name="Tang L."/>
            <person name="Weissenberger G."/>
            <person name="Zhu Y."/>
            <person name="Hemphill L."/>
            <person name="Shang Y."/>
            <person name="Youmans B."/>
            <person name="Ayvaz T."/>
            <person name="Ross M."/>
            <person name="Santibanez J."/>
            <person name="Aqrawi P."/>
            <person name="Gross S."/>
            <person name="Joshi V."/>
            <person name="Fowler G."/>
            <person name="Nazareth L."/>
            <person name="Reid J."/>
            <person name="Worley K."/>
            <person name="Petrosino J."/>
            <person name="Highlander S."/>
            <person name="Gibbs R."/>
        </authorList>
    </citation>
    <scope>NUCLEOTIDE SEQUENCE [LARGE SCALE GENOMIC DNA]</scope>
    <source>
        <strain evidence="1 2">ATCC 12755</strain>
    </source>
</reference>
<proteinExistence type="predicted"/>
<organism evidence="1 2">
    <name type="scientific">Enterococcus casseliflavus ATCC 12755</name>
    <dbReference type="NCBI Taxonomy" id="888066"/>
    <lineage>
        <taxon>Bacteria</taxon>
        <taxon>Bacillati</taxon>
        <taxon>Bacillota</taxon>
        <taxon>Bacilli</taxon>
        <taxon>Lactobacillales</taxon>
        <taxon>Enterococcaceae</taxon>
        <taxon>Enterococcus</taxon>
    </lineage>
</organism>
<dbReference type="HOGENOM" id="CLU_3269443_0_0_9"/>
<name>F0EN16_ENTCA</name>
<sequence>MQLGEVYSVNNVHLSFLIFNQASPVPSLDFNYTGLTKKNLV</sequence>
<evidence type="ECO:0000313" key="2">
    <source>
        <dbReference type="Proteomes" id="UP000004835"/>
    </source>
</evidence>